<name>A0ABR4FGM3_9EURO</name>
<protein>
    <submittedName>
        <fullName evidence="2">Uncharacterized protein</fullName>
    </submittedName>
</protein>
<feature type="signal peptide" evidence="1">
    <location>
        <begin position="1"/>
        <end position="18"/>
    </location>
</feature>
<evidence type="ECO:0000256" key="1">
    <source>
        <dbReference type="SAM" id="SignalP"/>
    </source>
</evidence>
<dbReference type="Proteomes" id="UP001610563">
    <property type="component" value="Unassembled WGS sequence"/>
</dbReference>
<evidence type="ECO:0000313" key="3">
    <source>
        <dbReference type="Proteomes" id="UP001610563"/>
    </source>
</evidence>
<dbReference type="EMBL" id="JBFTWV010000471">
    <property type="protein sequence ID" value="KAL2782388.1"/>
    <property type="molecule type" value="Genomic_DNA"/>
</dbReference>
<proteinExistence type="predicted"/>
<keyword evidence="3" id="KW-1185">Reference proteome</keyword>
<feature type="chain" id="PRO_5045208324" evidence="1">
    <location>
        <begin position="19"/>
        <end position="147"/>
    </location>
</feature>
<dbReference type="PANTHER" id="PTHR35605">
    <property type="entry name" value="ECP2 EFFECTOR PROTEIN DOMAIN-CONTAINING PROTEIN-RELATED"/>
    <property type="match status" value="1"/>
</dbReference>
<comment type="caution">
    <text evidence="2">The sequence shown here is derived from an EMBL/GenBank/DDBJ whole genome shotgun (WGS) entry which is preliminary data.</text>
</comment>
<accession>A0ABR4FGM3</accession>
<dbReference type="PANTHER" id="PTHR35605:SF1">
    <property type="entry name" value="ECP2 EFFECTOR PROTEIN DOMAIN-CONTAINING PROTEIN-RELATED"/>
    <property type="match status" value="1"/>
</dbReference>
<organism evidence="2 3">
    <name type="scientific">Aspergillus keveii</name>
    <dbReference type="NCBI Taxonomy" id="714993"/>
    <lineage>
        <taxon>Eukaryota</taxon>
        <taxon>Fungi</taxon>
        <taxon>Dikarya</taxon>
        <taxon>Ascomycota</taxon>
        <taxon>Pezizomycotina</taxon>
        <taxon>Eurotiomycetes</taxon>
        <taxon>Eurotiomycetidae</taxon>
        <taxon>Eurotiales</taxon>
        <taxon>Aspergillaceae</taxon>
        <taxon>Aspergillus</taxon>
        <taxon>Aspergillus subgen. Nidulantes</taxon>
    </lineage>
</organism>
<reference evidence="2 3" key="1">
    <citation type="submission" date="2024-07" db="EMBL/GenBank/DDBJ databases">
        <title>Section-level genome sequencing and comparative genomics of Aspergillus sections Usti and Cavernicolus.</title>
        <authorList>
            <consortium name="Lawrence Berkeley National Laboratory"/>
            <person name="Nybo J.L."/>
            <person name="Vesth T.C."/>
            <person name="Theobald S."/>
            <person name="Frisvad J.C."/>
            <person name="Larsen T.O."/>
            <person name="Kjaerboelling I."/>
            <person name="Rothschild-Mancinelli K."/>
            <person name="Lyhne E.K."/>
            <person name="Kogle M.E."/>
            <person name="Barry K."/>
            <person name="Clum A."/>
            <person name="Na H."/>
            <person name="Ledsgaard L."/>
            <person name="Lin J."/>
            <person name="Lipzen A."/>
            <person name="Kuo A."/>
            <person name="Riley R."/>
            <person name="Mondo S."/>
            <person name="Labutti K."/>
            <person name="Haridas S."/>
            <person name="Pangalinan J."/>
            <person name="Salamov A.A."/>
            <person name="Simmons B.A."/>
            <person name="Magnuson J.K."/>
            <person name="Chen J."/>
            <person name="Drula E."/>
            <person name="Henrissat B."/>
            <person name="Wiebenga A."/>
            <person name="Lubbers R.J."/>
            <person name="Gomes A.C."/>
            <person name="Makela M.R."/>
            <person name="Stajich J."/>
            <person name="Grigoriev I.V."/>
            <person name="Mortensen U.H."/>
            <person name="De Vries R.P."/>
            <person name="Baker S.E."/>
            <person name="Andersen M.R."/>
        </authorList>
    </citation>
    <scope>NUCLEOTIDE SEQUENCE [LARGE SCALE GENOMIC DNA]</scope>
    <source>
        <strain evidence="2 3">CBS 209.92</strain>
    </source>
</reference>
<evidence type="ECO:0000313" key="2">
    <source>
        <dbReference type="EMBL" id="KAL2782388.1"/>
    </source>
</evidence>
<sequence length="147" mass="15859">MYLLPIGLLTASFMVASAVPATGNGRAVRENPHKLDCGTGQETSDWGTRLAIKNIRAKAEGHGAGIIMRPYLDANQCSRVACERGSAIWWCNAAEHERLLDSWNNIADGAQVIYDGCMNEFGGVQGTLFQEDDWRVMVGADLGCPGS</sequence>
<keyword evidence="1" id="KW-0732">Signal</keyword>
<gene>
    <name evidence="2" type="ORF">BJX66DRAFT_345889</name>
</gene>